<evidence type="ECO:0000313" key="2">
    <source>
        <dbReference type="EMBL" id="BAJ50581.1"/>
    </source>
</evidence>
<dbReference type="Proteomes" id="UP000008120">
    <property type="component" value="Chromosome"/>
</dbReference>
<reference evidence="2 3" key="2">
    <citation type="journal article" date="2011" name="Nucleic Acids Res.">
        <title>Insights into the evolution of Archaea and eukaryotic protein modifier systems revealed by the genome of a novel archaeal group.</title>
        <authorList>
            <person name="Nunoura T."/>
            <person name="Takaki Y."/>
            <person name="Kakuta J."/>
            <person name="Nishi S."/>
            <person name="Sugahara J."/>
            <person name="Kazama H."/>
            <person name="Chee G."/>
            <person name="Hattori M."/>
            <person name="Kanai A."/>
            <person name="Atomi H."/>
            <person name="Takai K."/>
            <person name="Takami H."/>
        </authorList>
    </citation>
    <scope>NUCLEOTIDE SEQUENCE [LARGE SCALE GENOMIC DNA]</scope>
</reference>
<dbReference type="KEGG" id="csu:CSUB_C0722"/>
<proteinExistence type="predicted"/>
<name>E6P9H0_CALS0</name>
<sequence length="101" mass="10148">MPRASAKAEIIIAVVLTSGLSAVAAKPAEPARAKPKPDEATAAAKAMAAAKVFCPTSLKAAPASTADAEPRARTPKSSASGRASKPFLIIGASFCDIQCII</sequence>
<evidence type="ECO:0000313" key="3">
    <source>
        <dbReference type="Proteomes" id="UP000008120"/>
    </source>
</evidence>
<organism evidence="2 3">
    <name type="scientific">Caldiarchaeum subterraneum</name>
    <dbReference type="NCBI Taxonomy" id="311458"/>
    <lineage>
        <taxon>Archaea</taxon>
        <taxon>Nitrososphaerota</taxon>
        <taxon>Candidatus Caldarchaeales</taxon>
        <taxon>Candidatus Caldarchaeaceae</taxon>
        <taxon>Candidatus Caldarchaeum</taxon>
    </lineage>
</organism>
<evidence type="ECO:0000256" key="1">
    <source>
        <dbReference type="SAM" id="MobiDB-lite"/>
    </source>
</evidence>
<dbReference type="BioCyc" id="CCAL311458:G131R-736-MONOMER"/>
<feature type="region of interest" description="Disordered" evidence="1">
    <location>
        <begin position="61"/>
        <end position="82"/>
    </location>
</feature>
<accession>E6P9H0</accession>
<protein>
    <submittedName>
        <fullName evidence="2">Uncharacterized protein</fullName>
    </submittedName>
</protein>
<dbReference type="AlphaFoldDB" id="E6P9H0"/>
<reference evidence="2 3" key="1">
    <citation type="journal article" date="2005" name="Environ. Microbiol.">
        <title>Genetic and functional properties of uncultivated thermophilic crenarchaeotes from a subsurface gold mine as revealed by analysis of genome fragments.</title>
        <authorList>
            <person name="Nunoura T."/>
            <person name="Hirayama H."/>
            <person name="Takami H."/>
            <person name="Oida H."/>
            <person name="Nishi S."/>
            <person name="Shimamura S."/>
            <person name="Suzuki Y."/>
            <person name="Inagaki F."/>
            <person name="Takai K."/>
            <person name="Nealson K.H."/>
            <person name="Horikoshi K."/>
        </authorList>
    </citation>
    <scope>NUCLEOTIDE SEQUENCE [LARGE SCALE GENOMIC DNA]</scope>
</reference>
<dbReference type="EMBL" id="BA000048">
    <property type="protein sequence ID" value="BAJ50581.1"/>
    <property type="molecule type" value="Genomic_DNA"/>
</dbReference>
<dbReference type="STRING" id="311458.CSUB_C0722"/>
<gene>
    <name evidence="2" type="ORF">CSUB_C0722</name>
</gene>